<protein>
    <submittedName>
        <fullName evidence="2">Lumen targeted protein</fullName>
    </submittedName>
</protein>
<dbReference type="GO" id="GO:0005509">
    <property type="term" value="F:calcium ion binding"/>
    <property type="evidence" value="ECO:0007669"/>
    <property type="project" value="InterPro"/>
</dbReference>
<proteinExistence type="predicted"/>
<dbReference type="InterPro" id="IPR016123">
    <property type="entry name" value="Mog1/PsbP_a/b/a-sand"/>
</dbReference>
<evidence type="ECO:0000313" key="2">
    <source>
        <dbReference type="EMBL" id="JAC77868.1"/>
    </source>
</evidence>
<dbReference type="PANTHER" id="PTHR31407:SF7">
    <property type="entry name" value="PSBP DOMAIN-CONTAINING PROTEIN 5, CHLOROPLASTIC"/>
    <property type="match status" value="1"/>
</dbReference>
<dbReference type="InterPro" id="IPR002683">
    <property type="entry name" value="PsbP_C"/>
</dbReference>
<evidence type="ECO:0000259" key="1">
    <source>
        <dbReference type="Pfam" id="PF01789"/>
    </source>
</evidence>
<gene>
    <name evidence="2" type="ORF">TSPGSL018_16605</name>
</gene>
<feature type="domain" description="PsbP C-terminal" evidence="1">
    <location>
        <begin position="164"/>
        <end position="291"/>
    </location>
</feature>
<dbReference type="AlphaFoldDB" id="A0A061S0U5"/>
<dbReference type="GO" id="GO:0019898">
    <property type="term" value="C:extrinsic component of membrane"/>
    <property type="evidence" value="ECO:0007669"/>
    <property type="project" value="InterPro"/>
</dbReference>
<dbReference type="EMBL" id="GBEZ01007607">
    <property type="protein sequence ID" value="JAC77868.1"/>
    <property type="molecule type" value="Transcribed_RNA"/>
</dbReference>
<dbReference type="PANTHER" id="PTHR31407">
    <property type="match status" value="1"/>
</dbReference>
<dbReference type="GO" id="GO:0009654">
    <property type="term" value="C:photosystem II oxygen evolving complex"/>
    <property type="evidence" value="ECO:0007669"/>
    <property type="project" value="InterPro"/>
</dbReference>
<name>A0A061S0U5_9CHLO</name>
<reference evidence="2" key="1">
    <citation type="submission" date="2014-05" db="EMBL/GenBank/DDBJ databases">
        <title>The transcriptome of the halophilic microalga Tetraselmis sp. GSL018 isolated from the Great Salt Lake, Utah.</title>
        <authorList>
            <person name="Jinkerson R.E."/>
            <person name="D'Adamo S."/>
            <person name="Posewitz M.C."/>
        </authorList>
    </citation>
    <scope>NUCLEOTIDE SEQUENCE</scope>
    <source>
        <strain evidence="2">GSL018</strain>
    </source>
</reference>
<organism evidence="2">
    <name type="scientific">Tetraselmis sp. GSL018</name>
    <dbReference type="NCBI Taxonomy" id="582737"/>
    <lineage>
        <taxon>Eukaryota</taxon>
        <taxon>Viridiplantae</taxon>
        <taxon>Chlorophyta</taxon>
        <taxon>core chlorophytes</taxon>
        <taxon>Chlorodendrophyceae</taxon>
        <taxon>Chlorodendrales</taxon>
        <taxon>Chlorodendraceae</taxon>
        <taxon>Tetraselmis</taxon>
    </lineage>
</organism>
<sequence length="310" mass="34111">MTSVWKRVSLTSGSVQDWPPISSLPERGSVRFNTPGKRLAAVKAQLGRATSCSSRYLKSVPDATENSTMLSLSRRALSLVPLLFPTIISRPSTASEVAAGFKELNEPILAYHLEYPTETASGEKLSMNFSRRPEKYSSAAPLSPDARQRIVSELIDLRRAVTVSVTVGPASGPLRRATPEEWDAETVAETVLVDRSTGRVTNGQRVALNSVEAASKEVRDGAPYFVYEHVSQGAPNLSSGRLESFRHALAVTSVRPGMDGTQYLYTLNLSCPDELWEDLEPCFQKAVSSFRLVQTTNKYIPPDKDPWLFF</sequence>
<dbReference type="GO" id="GO:0015979">
    <property type="term" value="P:photosynthesis"/>
    <property type="evidence" value="ECO:0007669"/>
    <property type="project" value="InterPro"/>
</dbReference>
<dbReference type="Gene3D" id="3.40.1000.10">
    <property type="entry name" value="Mog1/PsbP, alpha/beta/alpha sandwich"/>
    <property type="match status" value="1"/>
</dbReference>
<accession>A0A061S0U5</accession>
<dbReference type="Pfam" id="PF01789">
    <property type="entry name" value="PsbP"/>
    <property type="match status" value="1"/>
</dbReference>
<dbReference type="SUPFAM" id="SSF55724">
    <property type="entry name" value="Mog1p/PsbP-like"/>
    <property type="match status" value="1"/>
</dbReference>